<keyword evidence="2" id="KW-0472">Membrane</keyword>
<protein>
    <submittedName>
        <fullName evidence="3">Uncharacterized protein</fullName>
    </submittedName>
</protein>
<feature type="transmembrane region" description="Helical" evidence="2">
    <location>
        <begin position="238"/>
        <end position="259"/>
    </location>
</feature>
<organism evidence="3 4">
    <name type="scientific">Embleya hyalina</name>
    <dbReference type="NCBI Taxonomy" id="516124"/>
    <lineage>
        <taxon>Bacteria</taxon>
        <taxon>Bacillati</taxon>
        <taxon>Actinomycetota</taxon>
        <taxon>Actinomycetes</taxon>
        <taxon>Kitasatosporales</taxon>
        <taxon>Streptomycetaceae</taxon>
        <taxon>Embleya</taxon>
    </lineage>
</organism>
<dbReference type="AlphaFoldDB" id="A0A401YD90"/>
<evidence type="ECO:0000313" key="4">
    <source>
        <dbReference type="Proteomes" id="UP000286931"/>
    </source>
</evidence>
<name>A0A401YD90_9ACTN</name>
<feature type="transmembrane region" description="Helical" evidence="2">
    <location>
        <begin position="132"/>
        <end position="152"/>
    </location>
</feature>
<proteinExistence type="predicted"/>
<evidence type="ECO:0000256" key="1">
    <source>
        <dbReference type="SAM" id="MobiDB-lite"/>
    </source>
</evidence>
<feature type="compositionally biased region" description="Pro residues" evidence="1">
    <location>
        <begin position="1"/>
        <end position="10"/>
    </location>
</feature>
<evidence type="ECO:0000313" key="3">
    <source>
        <dbReference type="EMBL" id="GCD92565.1"/>
    </source>
</evidence>
<accession>A0A401YD90</accession>
<keyword evidence="2" id="KW-0812">Transmembrane</keyword>
<dbReference type="OrthoDB" id="4172758at2"/>
<feature type="transmembrane region" description="Helical" evidence="2">
    <location>
        <begin position="164"/>
        <end position="187"/>
    </location>
</feature>
<keyword evidence="4" id="KW-1185">Reference proteome</keyword>
<evidence type="ECO:0000256" key="2">
    <source>
        <dbReference type="SAM" id="Phobius"/>
    </source>
</evidence>
<dbReference type="Proteomes" id="UP000286931">
    <property type="component" value="Unassembled WGS sequence"/>
</dbReference>
<sequence length="273" mass="28063">MRPTPTPDGGPEPERDAARAPVHAAPPDVASDVVHAAPPGVASDVVHAAPPDVVIDDYLRHLAARLTGTRARRRAILDEALDGLLAAAEAHLDDCGDPEEAGRRAVAEWGSPATVAEAYNAATGRRRARRQVLTALGALPALAGVWSTAMLAGPTGPWERRPPLLDAGLGLLAFGTVLAAASALSGLRAATGPRAALPGAAPPLREAATATFGVLLVLATLLMLVVNRGVTAPASLAWPLVAPAAALNLALAAHLAGTWRRLRAHRPARTRRP</sequence>
<comment type="caution">
    <text evidence="3">The sequence shown here is derived from an EMBL/GenBank/DDBJ whole genome shotgun (WGS) entry which is preliminary data.</text>
</comment>
<dbReference type="RefSeq" id="WP_126634920.1">
    <property type="nucleotide sequence ID" value="NZ_BIFH01000013.1"/>
</dbReference>
<reference evidence="3 4" key="1">
    <citation type="submission" date="2018-12" db="EMBL/GenBank/DDBJ databases">
        <title>Draft genome sequence of Embleya hyalina NBRC 13850T.</title>
        <authorList>
            <person name="Komaki H."/>
            <person name="Hosoyama A."/>
            <person name="Kimura A."/>
            <person name="Ichikawa N."/>
            <person name="Tamura T."/>
        </authorList>
    </citation>
    <scope>NUCLEOTIDE SEQUENCE [LARGE SCALE GENOMIC DNA]</scope>
    <source>
        <strain evidence="3 4">NBRC 13850</strain>
    </source>
</reference>
<keyword evidence="2" id="KW-1133">Transmembrane helix</keyword>
<feature type="region of interest" description="Disordered" evidence="1">
    <location>
        <begin position="1"/>
        <end position="25"/>
    </location>
</feature>
<feature type="transmembrane region" description="Helical" evidence="2">
    <location>
        <begin position="207"/>
        <end position="226"/>
    </location>
</feature>
<dbReference type="EMBL" id="BIFH01000013">
    <property type="protein sequence ID" value="GCD92565.1"/>
    <property type="molecule type" value="Genomic_DNA"/>
</dbReference>
<gene>
    <name evidence="3" type="ORF">EHYA_00203</name>
</gene>